<dbReference type="EMBL" id="OX395142">
    <property type="protein sequence ID" value="CAI5795840.1"/>
    <property type="molecule type" value="Genomic_DNA"/>
</dbReference>
<name>A0AA35LGD5_9SAUR</name>
<evidence type="ECO:0000256" key="1">
    <source>
        <dbReference type="SAM" id="MobiDB-lite"/>
    </source>
</evidence>
<accession>A0AA35LGD5</accession>
<proteinExistence type="predicted"/>
<organism evidence="2 3">
    <name type="scientific">Podarcis lilfordi</name>
    <name type="common">Lilford's wall lizard</name>
    <dbReference type="NCBI Taxonomy" id="74358"/>
    <lineage>
        <taxon>Eukaryota</taxon>
        <taxon>Metazoa</taxon>
        <taxon>Chordata</taxon>
        <taxon>Craniata</taxon>
        <taxon>Vertebrata</taxon>
        <taxon>Euteleostomi</taxon>
        <taxon>Lepidosauria</taxon>
        <taxon>Squamata</taxon>
        <taxon>Bifurcata</taxon>
        <taxon>Unidentata</taxon>
        <taxon>Episquamata</taxon>
        <taxon>Laterata</taxon>
        <taxon>Lacertibaenia</taxon>
        <taxon>Lacertidae</taxon>
        <taxon>Podarcis</taxon>
    </lineage>
</organism>
<reference evidence="2" key="1">
    <citation type="submission" date="2022-12" db="EMBL/GenBank/DDBJ databases">
        <authorList>
            <person name="Alioto T."/>
            <person name="Alioto T."/>
            <person name="Gomez Garrido J."/>
        </authorList>
    </citation>
    <scope>NUCLEOTIDE SEQUENCE</scope>
</reference>
<evidence type="ECO:0000313" key="2">
    <source>
        <dbReference type="EMBL" id="CAI5795840.1"/>
    </source>
</evidence>
<keyword evidence="3" id="KW-1185">Reference proteome</keyword>
<sequence>MAPPLRLPLSLPAASARPFSSLTLRSSSGPPLAFGCMRGPGFAPPRPRPRLPAARPVIRQGACPFRFPARPLRLRVRKSGDGAAQGLRGNGATRSPRADGAV</sequence>
<dbReference type="Proteomes" id="UP001178461">
    <property type="component" value="Chromosome 17"/>
</dbReference>
<dbReference type="AlphaFoldDB" id="A0AA35LGD5"/>
<feature type="region of interest" description="Disordered" evidence="1">
    <location>
        <begin position="77"/>
        <end position="102"/>
    </location>
</feature>
<evidence type="ECO:0000313" key="3">
    <source>
        <dbReference type="Proteomes" id="UP001178461"/>
    </source>
</evidence>
<protein>
    <submittedName>
        <fullName evidence="2">Uncharacterized protein</fullName>
    </submittedName>
</protein>
<gene>
    <name evidence="2" type="ORF">PODLI_1B021473</name>
</gene>